<dbReference type="Proteomes" id="UP000639643">
    <property type="component" value="Unassembled WGS sequence"/>
</dbReference>
<dbReference type="AlphaFoldDB" id="A0A8H6IXU0"/>
<organism evidence="2 3">
    <name type="scientific">Colletotrichum musicola</name>
    <dbReference type="NCBI Taxonomy" id="2175873"/>
    <lineage>
        <taxon>Eukaryota</taxon>
        <taxon>Fungi</taxon>
        <taxon>Dikarya</taxon>
        <taxon>Ascomycota</taxon>
        <taxon>Pezizomycotina</taxon>
        <taxon>Sordariomycetes</taxon>
        <taxon>Hypocreomycetidae</taxon>
        <taxon>Glomerellales</taxon>
        <taxon>Glomerellaceae</taxon>
        <taxon>Colletotrichum</taxon>
        <taxon>Colletotrichum orchidearum species complex</taxon>
    </lineage>
</organism>
<accession>A0A8H6IXU0</accession>
<sequence length="148" mass="15894">MTDLPRDHTFHAHQPEERDLGPDGGDGTTGAEGRVCGCLRCGRSTNAGGIEISAGSRVGGDWFVVDSAAISSVISTAVSYRCGTFPLDSHTTRKDIGGNGTVVNIRGREPQLAQASRSGRDPPRCEWHHGAVDTLSELVRRRYRSFLS</sequence>
<gene>
    <name evidence="2" type="ORF">CMUS01_15377</name>
</gene>
<feature type="compositionally biased region" description="Basic and acidic residues" evidence="1">
    <location>
        <begin position="1"/>
        <end position="21"/>
    </location>
</feature>
<comment type="caution">
    <text evidence="2">The sequence shown here is derived from an EMBL/GenBank/DDBJ whole genome shotgun (WGS) entry which is preliminary data.</text>
</comment>
<feature type="region of interest" description="Disordered" evidence="1">
    <location>
        <begin position="1"/>
        <end position="27"/>
    </location>
</feature>
<protein>
    <submittedName>
        <fullName evidence="2">Uncharacterized protein</fullName>
    </submittedName>
</protein>
<evidence type="ECO:0000256" key="1">
    <source>
        <dbReference type="SAM" id="MobiDB-lite"/>
    </source>
</evidence>
<evidence type="ECO:0000313" key="2">
    <source>
        <dbReference type="EMBL" id="KAF6802356.1"/>
    </source>
</evidence>
<reference evidence="2" key="1">
    <citation type="journal article" date="2020" name="Phytopathology">
        <title>Genome Sequence Resources of Colletotrichum truncatum, C. plurivorum, C. musicola, and C. sojae: Four Species Pathogenic to Soybean (Glycine max).</title>
        <authorList>
            <person name="Rogerio F."/>
            <person name="Boufleur T.R."/>
            <person name="Ciampi-Guillardi M."/>
            <person name="Sukno S.A."/>
            <person name="Thon M.R."/>
            <person name="Massola Junior N.S."/>
            <person name="Baroncelli R."/>
        </authorList>
    </citation>
    <scope>NUCLEOTIDE SEQUENCE</scope>
    <source>
        <strain evidence="2">LFN0074</strain>
    </source>
</reference>
<evidence type="ECO:0000313" key="3">
    <source>
        <dbReference type="Proteomes" id="UP000639643"/>
    </source>
</evidence>
<keyword evidence="3" id="KW-1185">Reference proteome</keyword>
<proteinExistence type="predicted"/>
<name>A0A8H6IXU0_9PEZI</name>
<dbReference type="EMBL" id="WIGM01001275">
    <property type="protein sequence ID" value="KAF6802356.1"/>
    <property type="molecule type" value="Genomic_DNA"/>
</dbReference>